<reference evidence="1" key="1">
    <citation type="submission" date="2021-03" db="EMBL/GenBank/DDBJ databases">
        <authorList>
            <person name="Kovalski J.M."/>
            <person name="Chen S.-W."/>
            <person name="Chen P.-H."/>
            <person name="Cheng C.-Y."/>
            <person name="Cheng K.-C."/>
            <person name="Fernandez M."/>
            <person name="Hou T.-K."/>
            <person name="Jiang B.-C."/>
            <person name="Liao C.-L."/>
            <person name="Liao N.-S."/>
            <person name="Lin N.-C."/>
            <person name="Pao T."/>
            <person name="Wong Y.-Y."/>
            <person name="Yang H.-Y."/>
            <person name="Chung H.-M."/>
            <person name="Zack K.M."/>
            <person name="Garlena R.A."/>
            <person name="Russell D.A."/>
            <person name="Jacobs-Sera D."/>
            <person name="Hatfull G.F."/>
        </authorList>
    </citation>
    <scope>NUCLEOTIDE SEQUENCE</scope>
</reference>
<dbReference type="EMBL" id="MW712736">
    <property type="protein sequence ID" value="QWY81448.1"/>
    <property type="molecule type" value="Genomic_DNA"/>
</dbReference>
<organism evidence="1 2">
    <name type="scientific">Streptomyces phage TaidaOne</name>
    <dbReference type="NCBI Taxonomy" id="2836025"/>
    <lineage>
        <taxon>Viruses</taxon>
        <taxon>Duplodnaviria</taxon>
        <taxon>Heunggongvirae</taxon>
        <taxon>Uroviricota</taxon>
        <taxon>Caudoviricetes</taxon>
        <taxon>Rimavirus</taxon>
        <taxon>Rimavirus rima</taxon>
    </lineage>
</organism>
<name>A0A8F3EB06_9CAUD</name>
<dbReference type="InterPro" id="IPR057005">
    <property type="entry name" value="Phage_TAC_17"/>
</dbReference>
<dbReference type="Proteomes" id="UP000693900">
    <property type="component" value="Segment"/>
</dbReference>
<evidence type="ECO:0008006" key="3">
    <source>
        <dbReference type="Google" id="ProtNLM"/>
    </source>
</evidence>
<gene>
    <name evidence="1" type="primary">49</name>
    <name evidence="1" type="ORF">PET_TAIDAONE_49</name>
</gene>
<protein>
    <recommendedName>
        <fullName evidence="3">Tail assembly chaperone</fullName>
    </recommendedName>
</protein>
<accession>A0A8F3EB06</accession>
<proteinExistence type="predicted"/>
<evidence type="ECO:0000313" key="1">
    <source>
        <dbReference type="EMBL" id="QWY81448.1"/>
    </source>
</evidence>
<sequence>MGVIFCVPPLPLVKSKRNEKAMPVRKIISHQTPDGTDVQSEWYFSLGKTDMAEMELAHMKDPGTYLKEIVENEDSRRMLDLWQEMLFRSVGIREDDLIIKDASVIRRFKGCGAYEAFFAELVEMPDAGFSFFISIMPADIQKKIAESEPEQREYSDEELLAMDEVDFRRIAGPNEKDWDRRYLMLGMRRKTMHKAA</sequence>
<dbReference type="Pfam" id="PF23803">
    <property type="entry name" value="Phage_TAC_17"/>
    <property type="match status" value="1"/>
</dbReference>
<evidence type="ECO:0000313" key="2">
    <source>
        <dbReference type="Proteomes" id="UP000693900"/>
    </source>
</evidence>